<proteinExistence type="predicted"/>
<feature type="non-terminal residue" evidence="1">
    <location>
        <position position="1"/>
    </location>
</feature>
<comment type="caution">
    <text evidence="1">The sequence shown here is derived from an EMBL/GenBank/DDBJ whole genome shotgun (WGS) entry which is preliminary data.</text>
</comment>
<dbReference type="EMBL" id="LXQA010206587">
    <property type="protein sequence ID" value="MCI33691.1"/>
    <property type="molecule type" value="Genomic_DNA"/>
</dbReference>
<accession>A0A392RAT2</accession>
<evidence type="ECO:0000313" key="2">
    <source>
        <dbReference type="Proteomes" id="UP000265520"/>
    </source>
</evidence>
<dbReference type="Proteomes" id="UP000265520">
    <property type="component" value="Unassembled WGS sequence"/>
</dbReference>
<keyword evidence="2" id="KW-1185">Reference proteome</keyword>
<evidence type="ECO:0000313" key="1">
    <source>
        <dbReference type="EMBL" id="MCI33691.1"/>
    </source>
</evidence>
<sequence>GETSQKVSGFLARSGEKCKAPLAWRASMSPGDLSPEIWGSAFEFWPYPCSIPPPSAY</sequence>
<dbReference type="AlphaFoldDB" id="A0A392RAT2"/>
<protein>
    <submittedName>
        <fullName evidence="1">Uncharacterized protein</fullName>
    </submittedName>
</protein>
<reference evidence="1 2" key="1">
    <citation type="journal article" date="2018" name="Front. Plant Sci.">
        <title>Red Clover (Trifolium pratense) and Zigzag Clover (T. medium) - A Picture of Genomic Similarities and Differences.</title>
        <authorList>
            <person name="Dluhosova J."/>
            <person name="Istvanek J."/>
            <person name="Nedelnik J."/>
            <person name="Repkova J."/>
        </authorList>
    </citation>
    <scope>NUCLEOTIDE SEQUENCE [LARGE SCALE GENOMIC DNA]</scope>
    <source>
        <strain evidence="2">cv. 10/8</strain>
        <tissue evidence="1">Leaf</tissue>
    </source>
</reference>
<name>A0A392RAT2_9FABA</name>
<organism evidence="1 2">
    <name type="scientific">Trifolium medium</name>
    <dbReference type="NCBI Taxonomy" id="97028"/>
    <lineage>
        <taxon>Eukaryota</taxon>
        <taxon>Viridiplantae</taxon>
        <taxon>Streptophyta</taxon>
        <taxon>Embryophyta</taxon>
        <taxon>Tracheophyta</taxon>
        <taxon>Spermatophyta</taxon>
        <taxon>Magnoliopsida</taxon>
        <taxon>eudicotyledons</taxon>
        <taxon>Gunneridae</taxon>
        <taxon>Pentapetalae</taxon>
        <taxon>rosids</taxon>
        <taxon>fabids</taxon>
        <taxon>Fabales</taxon>
        <taxon>Fabaceae</taxon>
        <taxon>Papilionoideae</taxon>
        <taxon>50 kb inversion clade</taxon>
        <taxon>NPAAA clade</taxon>
        <taxon>Hologalegina</taxon>
        <taxon>IRL clade</taxon>
        <taxon>Trifolieae</taxon>
        <taxon>Trifolium</taxon>
    </lineage>
</organism>